<comment type="caution">
    <text evidence="1">The sequence shown here is derived from an EMBL/GenBank/DDBJ whole genome shotgun (WGS) entry which is preliminary data.</text>
</comment>
<accession>A0ACB6QPN7</accession>
<protein>
    <submittedName>
        <fullName evidence="1">Amino acid transporter</fullName>
    </submittedName>
</protein>
<reference evidence="1" key="1">
    <citation type="journal article" date="2020" name="Stud. Mycol.">
        <title>101 Dothideomycetes genomes: a test case for predicting lifestyles and emergence of pathogens.</title>
        <authorList>
            <person name="Haridas S."/>
            <person name="Albert R."/>
            <person name="Binder M."/>
            <person name="Bloem J."/>
            <person name="Labutti K."/>
            <person name="Salamov A."/>
            <person name="Andreopoulos B."/>
            <person name="Baker S."/>
            <person name="Barry K."/>
            <person name="Bills G."/>
            <person name="Bluhm B."/>
            <person name="Cannon C."/>
            <person name="Castanera R."/>
            <person name="Culley D."/>
            <person name="Daum C."/>
            <person name="Ezra D."/>
            <person name="Gonzalez J."/>
            <person name="Henrissat B."/>
            <person name="Kuo A."/>
            <person name="Liang C."/>
            <person name="Lipzen A."/>
            <person name="Lutzoni F."/>
            <person name="Magnuson J."/>
            <person name="Mondo S."/>
            <person name="Nolan M."/>
            <person name="Ohm R."/>
            <person name="Pangilinan J."/>
            <person name="Park H.-J."/>
            <person name="Ramirez L."/>
            <person name="Alfaro M."/>
            <person name="Sun H."/>
            <person name="Tritt A."/>
            <person name="Yoshinaga Y."/>
            <person name="Zwiers L.-H."/>
            <person name="Turgeon B."/>
            <person name="Goodwin S."/>
            <person name="Spatafora J."/>
            <person name="Crous P."/>
            <person name="Grigoriev I."/>
        </authorList>
    </citation>
    <scope>NUCLEOTIDE SEQUENCE</scope>
    <source>
        <strain evidence="1">ATCC 200398</strain>
    </source>
</reference>
<evidence type="ECO:0000313" key="1">
    <source>
        <dbReference type="EMBL" id="KAF2468871.1"/>
    </source>
</evidence>
<evidence type="ECO:0000313" key="2">
    <source>
        <dbReference type="Proteomes" id="UP000799755"/>
    </source>
</evidence>
<organism evidence="1 2">
    <name type="scientific">Lindgomyces ingoldianus</name>
    <dbReference type="NCBI Taxonomy" id="673940"/>
    <lineage>
        <taxon>Eukaryota</taxon>
        <taxon>Fungi</taxon>
        <taxon>Dikarya</taxon>
        <taxon>Ascomycota</taxon>
        <taxon>Pezizomycotina</taxon>
        <taxon>Dothideomycetes</taxon>
        <taxon>Pleosporomycetidae</taxon>
        <taxon>Pleosporales</taxon>
        <taxon>Lindgomycetaceae</taxon>
        <taxon>Lindgomyces</taxon>
    </lineage>
</organism>
<gene>
    <name evidence="1" type="ORF">BDR25DRAFT_372723</name>
</gene>
<sequence>MEDKEVMEKMGKRQELTRRFNIFTIFGLSMTLLSSWEAIGGALGVGLLAGGPVALIYGLIFTLSGTLACAASIAEMASICPISGAQYHWTYMFAPKRFRVLITFIQATITSLAFIMAAQLQGVVVLNHHSYVFERWHTTLIMWLVVGITYIVNVWGIKLLPAFELFSGVLHILLFVVLFIVMLVFGRNASAKFVFTGFVNETGWENKSVAWFIGLLPCIWCIVGFDGAIHLSEETSNSARTIPKVIITTVLVNGGMAWTFVLLCLFSISNITDVLETPTGYPLIEIMHQVSKTRAGATAIMSFTLSITMAAMFGTLASVSRLTWAFARDDGLPFSEYFKHVDGGHNIPIRAISLVSVVIILLSLINIGSSTALNAILSLSTIALYISYIIPISCLVSMRLRVKNTIYSSAGQAEISEERLVFGPWNLGQWGFLPLTVTTMNYAGPVFGFVLLFAGMDFIVRGRRNFVGPTRER</sequence>
<keyword evidence="2" id="KW-1185">Reference proteome</keyword>
<dbReference type="Proteomes" id="UP000799755">
    <property type="component" value="Unassembled WGS sequence"/>
</dbReference>
<name>A0ACB6QPN7_9PLEO</name>
<proteinExistence type="predicted"/>
<dbReference type="EMBL" id="MU003514">
    <property type="protein sequence ID" value="KAF2468871.1"/>
    <property type="molecule type" value="Genomic_DNA"/>
</dbReference>